<reference evidence="3" key="1">
    <citation type="submission" date="2018-03" db="EMBL/GenBank/DDBJ databases">
        <authorList>
            <person name="Sun L."/>
            <person name="Liu H."/>
            <person name="Chen W."/>
            <person name="Huang K."/>
            <person name="Liu W."/>
            <person name="Gao X."/>
        </authorList>
    </citation>
    <scope>NUCLEOTIDE SEQUENCE [LARGE SCALE GENOMIC DNA]</scope>
    <source>
        <strain evidence="3">SH9</strain>
    </source>
</reference>
<dbReference type="Pfam" id="PF22258">
    <property type="entry name" value="DUF6949"/>
    <property type="match status" value="1"/>
</dbReference>
<accession>A0A2T1HSC2</accession>
<dbReference type="InterPro" id="IPR053803">
    <property type="entry name" value="DUF6949"/>
</dbReference>
<sequence length="107" mass="11448">MLSPESVEAFQALALGLAFAGMVATGFEALTERRASFTMLETGGARAIASVPFVVATAPFIILRNTVRGRRTQRRRVTFVALATIIACLWGLACGRVIMDLTMILGS</sequence>
<keyword evidence="1" id="KW-0812">Transmembrane</keyword>
<protein>
    <submittedName>
        <fullName evidence="2">Uncharacterized protein</fullName>
    </submittedName>
</protein>
<feature type="transmembrane region" description="Helical" evidence="1">
    <location>
        <begin position="79"/>
        <end position="99"/>
    </location>
</feature>
<dbReference type="EMBL" id="PVZS01000014">
    <property type="protein sequence ID" value="PSC04429.1"/>
    <property type="molecule type" value="Genomic_DNA"/>
</dbReference>
<dbReference type="AlphaFoldDB" id="A0A2T1HSC2"/>
<dbReference type="OrthoDB" id="8451574at2"/>
<evidence type="ECO:0000313" key="3">
    <source>
        <dbReference type="Proteomes" id="UP000239772"/>
    </source>
</evidence>
<keyword evidence="1" id="KW-1133">Transmembrane helix</keyword>
<gene>
    <name evidence="2" type="ORF">SLNSH_14270</name>
</gene>
<comment type="caution">
    <text evidence="2">The sequence shown here is derived from an EMBL/GenBank/DDBJ whole genome shotgun (WGS) entry which is preliminary data.</text>
</comment>
<organism evidence="2 3">
    <name type="scientific">Alsobacter soli</name>
    <dbReference type="NCBI Taxonomy" id="2109933"/>
    <lineage>
        <taxon>Bacteria</taxon>
        <taxon>Pseudomonadati</taxon>
        <taxon>Pseudomonadota</taxon>
        <taxon>Alphaproteobacteria</taxon>
        <taxon>Hyphomicrobiales</taxon>
        <taxon>Alsobacteraceae</taxon>
        <taxon>Alsobacter</taxon>
    </lineage>
</organism>
<name>A0A2T1HSC2_9HYPH</name>
<evidence type="ECO:0000313" key="2">
    <source>
        <dbReference type="EMBL" id="PSC04429.1"/>
    </source>
</evidence>
<keyword evidence="3" id="KW-1185">Reference proteome</keyword>
<evidence type="ECO:0000256" key="1">
    <source>
        <dbReference type="SAM" id="Phobius"/>
    </source>
</evidence>
<keyword evidence="1" id="KW-0472">Membrane</keyword>
<dbReference type="Proteomes" id="UP000239772">
    <property type="component" value="Unassembled WGS sequence"/>
</dbReference>
<proteinExistence type="predicted"/>
<feature type="transmembrane region" description="Helical" evidence="1">
    <location>
        <begin position="45"/>
        <end position="67"/>
    </location>
</feature>